<keyword evidence="1" id="KW-0540">Nuclease</keyword>
<evidence type="ECO:0000256" key="5">
    <source>
        <dbReference type="ARBA" id="ARBA00029543"/>
    </source>
</evidence>
<protein>
    <recommendedName>
        <fullName evidence="5">U6 snRNA phosphodiesterase 1</fullName>
    </recommendedName>
    <alternativeName>
        <fullName evidence="6">3'-5' RNA exonuclease USB1</fullName>
    </alternativeName>
</protein>
<feature type="compositionally biased region" description="Low complexity" evidence="7">
    <location>
        <begin position="10"/>
        <end position="21"/>
    </location>
</feature>
<dbReference type="OrthoDB" id="49151at2759"/>
<dbReference type="GO" id="GO:0005634">
    <property type="term" value="C:nucleus"/>
    <property type="evidence" value="ECO:0007669"/>
    <property type="project" value="TreeGrafter"/>
</dbReference>
<dbReference type="GeneID" id="28979977"/>
<evidence type="ECO:0000313" key="9">
    <source>
        <dbReference type="Proteomes" id="UP000053611"/>
    </source>
</evidence>
<dbReference type="PANTHER" id="PTHR13522">
    <property type="entry name" value="U6 SNRNA PHOSPHODIESTERASE 1"/>
    <property type="match status" value="1"/>
</dbReference>
<dbReference type="RefSeq" id="XP_018277970.1">
    <property type="nucleotide sequence ID" value="XM_018419374.1"/>
</dbReference>
<name>A0A0J1B1J6_9TREE</name>
<feature type="region of interest" description="Disordered" evidence="7">
    <location>
        <begin position="1"/>
        <end position="27"/>
    </location>
</feature>
<keyword evidence="3" id="KW-0456">Lyase</keyword>
<evidence type="ECO:0000256" key="2">
    <source>
        <dbReference type="ARBA" id="ARBA00022801"/>
    </source>
</evidence>
<evidence type="ECO:0000256" key="6">
    <source>
        <dbReference type="ARBA" id="ARBA00030030"/>
    </source>
</evidence>
<dbReference type="EMBL" id="KQ087217">
    <property type="protein sequence ID" value="KLT41479.1"/>
    <property type="molecule type" value="Genomic_DNA"/>
</dbReference>
<dbReference type="GO" id="GO:0016829">
    <property type="term" value="F:lyase activity"/>
    <property type="evidence" value="ECO:0007669"/>
    <property type="project" value="UniProtKB-KW"/>
</dbReference>
<dbReference type="PANTHER" id="PTHR13522:SF3">
    <property type="entry name" value="U6 SNRNA PHOSPHODIESTERASE 1"/>
    <property type="match status" value="1"/>
</dbReference>
<keyword evidence="9" id="KW-1185">Reference proteome</keyword>
<sequence>MPSLPPTFDSASAAHNNPSAHQGRRRSRPFVDGDYYAHVYLELDVSLSLRRAIDAALAEAGSISPQEVHALLPANGKLHVSVSHPLPLRRDAVETFPHTLAAALRSTGRFALSLAGAPVVYFNTLGGPSRAAGRGTPTPGARAFLGLRVGAGAKELVGLLGRVESVLKKMHLPLYHAQPEFHASFGWALCPDASTQEGEGDERAVTPFPDDLVARLAGHTDAALAAHPGWHVSTLNIKVAKEVTTVQL</sequence>
<dbReference type="GO" id="GO:0000175">
    <property type="term" value="F:3'-5'-RNA exonuclease activity"/>
    <property type="evidence" value="ECO:0007669"/>
    <property type="project" value="TreeGrafter"/>
</dbReference>
<dbReference type="InterPro" id="IPR027521">
    <property type="entry name" value="Usb1"/>
</dbReference>
<dbReference type="Pfam" id="PF09749">
    <property type="entry name" value="HVSL"/>
    <property type="match status" value="2"/>
</dbReference>
<evidence type="ECO:0000256" key="4">
    <source>
        <dbReference type="ARBA" id="ARBA00023242"/>
    </source>
</evidence>
<dbReference type="STRING" id="879819.A0A0J1B1J6"/>
<keyword evidence="2" id="KW-0378">Hydrolase</keyword>
<dbReference type="AlphaFoldDB" id="A0A0J1B1J6"/>
<evidence type="ECO:0000256" key="7">
    <source>
        <dbReference type="SAM" id="MobiDB-lite"/>
    </source>
</evidence>
<evidence type="ECO:0000256" key="3">
    <source>
        <dbReference type="ARBA" id="ARBA00023239"/>
    </source>
</evidence>
<evidence type="ECO:0000313" key="8">
    <source>
        <dbReference type="EMBL" id="KLT41479.1"/>
    </source>
</evidence>
<organism evidence="8 9">
    <name type="scientific">Cutaneotrichosporon oleaginosum</name>
    <dbReference type="NCBI Taxonomy" id="879819"/>
    <lineage>
        <taxon>Eukaryota</taxon>
        <taxon>Fungi</taxon>
        <taxon>Dikarya</taxon>
        <taxon>Basidiomycota</taxon>
        <taxon>Agaricomycotina</taxon>
        <taxon>Tremellomycetes</taxon>
        <taxon>Trichosporonales</taxon>
        <taxon>Trichosporonaceae</taxon>
        <taxon>Cutaneotrichosporon</taxon>
    </lineage>
</organism>
<dbReference type="Gene3D" id="3.90.1140.10">
    <property type="entry name" value="Cyclic phosphodiesterase"/>
    <property type="match status" value="1"/>
</dbReference>
<gene>
    <name evidence="8" type="ORF">CC85DRAFT_119336</name>
</gene>
<keyword evidence="4" id="KW-0539">Nucleus</keyword>
<accession>A0A0J1B1J6</accession>
<dbReference type="GO" id="GO:0034477">
    <property type="term" value="P:U6 snRNA 3'-end processing"/>
    <property type="evidence" value="ECO:0007669"/>
    <property type="project" value="InterPro"/>
</dbReference>
<dbReference type="Proteomes" id="UP000053611">
    <property type="component" value="Unassembled WGS sequence"/>
</dbReference>
<proteinExistence type="predicted"/>
<evidence type="ECO:0000256" key="1">
    <source>
        <dbReference type="ARBA" id="ARBA00022722"/>
    </source>
</evidence>
<reference evidence="8 9" key="1">
    <citation type="submission" date="2015-03" db="EMBL/GenBank/DDBJ databases">
        <title>Genomics and transcriptomics of the oil-accumulating basidiomycete yeast T. oleaginosus allow insights into substrate utilization and the diverse evolutionary trajectories of mating systems in fungi.</title>
        <authorList>
            <consortium name="DOE Joint Genome Institute"/>
            <person name="Kourist R."/>
            <person name="Kracht O."/>
            <person name="Bracharz F."/>
            <person name="Lipzen A."/>
            <person name="Nolan M."/>
            <person name="Ohm R."/>
            <person name="Grigoriev I."/>
            <person name="Sun S."/>
            <person name="Heitman J."/>
            <person name="Bruck T."/>
            <person name="Nowrousian M."/>
        </authorList>
    </citation>
    <scope>NUCLEOTIDE SEQUENCE [LARGE SCALE GENOMIC DNA]</scope>
    <source>
        <strain evidence="8 9">IBC0246</strain>
    </source>
</reference>